<name>A0ACC2N1D0_9HYME</name>
<dbReference type="Proteomes" id="UP001239111">
    <property type="component" value="Chromosome 4"/>
</dbReference>
<accession>A0ACC2N1D0</accession>
<reference evidence="1" key="1">
    <citation type="submission" date="2023-04" db="EMBL/GenBank/DDBJ databases">
        <title>A chromosome-level genome assembly of the parasitoid wasp Eretmocerus hayati.</title>
        <authorList>
            <person name="Zhong Y."/>
            <person name="Liu S."/>
            <person name="Liu Y."/>
        </authorList>
    </citation>
    <scope>NUCLEOTIDE SEQUENCE</scope>
    <source>
        <strain evidence="1">ZJU_SS_LIU_2023</strain>
    </source>
</reference>
<comment type="caution">
    <text evidence="1">The sequence shown here is derived from an EMBL/GenBank/DDBJ whole genome shotgun (WGS) entry which is preliminary data.</text>
</comment>
<dbReference type="EMBL" id="CM056744">
    <property type="protein sequence ID" value="KAJ8664526.1"/>
    <property type="molecule type" value="Genomic_DNA"/>
</dbReference>
<evidence type="ECO:0000313" key="1">
    <source>
        <dbReference type="EMBL" id="KAJ8664526.1"/>
    </source>
</evidence>
<proteinExistence type="predicted"/>
<protein>
    <submittedName>
        <fullName evidence="1">Uncharacterized protein</fullName>
    </submittedName>
</protein>
<evidence type="ECO:0000313" key="2">
    <source>
        <dbReference type="Proteomes" id="UP001239111"/>
    </source>
</evidence>
<sequence length="468" mass="54061">MRIIHLCFLLFGAFVTYSHANPLPDTTGSNLEDRTNERIAQAEATIDKKTKSVDERVKSQTNQLKKRVLISDELISGIITVLGNVHDICYDQRAFNVIKSTFLDKGLTSTWNKIVHTTIPGRNVDKKKSVTDVVSKNILEHSECFYDPARREYVEKIYSMDLKKSGPQSGDKATLRVLANNLNQTRNDPKLKDQGIITGALLSNNAIKKTNDIDQDWTQDYQNHKMLDKLITIEQELKTREDELKSQERTISVALKEVDFKKQKLMEKQMELNSMKKEIETWELRWEIHLEEVTRESQLKKQKLDAKKREAKIRQHKIKIRIHRLENLIQKSKNRQKELASDMQKLQAELVNTHKKFEAAIHQALENVCDSDKNMKLVGKTLKSKCKICESFRSSHIQSSNGKTIEDIMRDDKVLHTEYVYDDDKGVTTKSGYILDLNDPNPHCQHFGPETFQIKTRKNAPVISDSFV</sequence>
<organism evidence="1 2">
    <name type="scientific">Eretmocerus hayati</name>
    <dbReference type="NCBI Taxonomy" id="131215"/>
    <lineage>
        <taxon>Eukaryota</taxon>
        <taxon>Metazoa</taxon>
        <taxon>Ecdysozoa</taxon>
        <taxon>Arthropoda</taxon>
        <taxon>Hexapoda</taxon>
        <taxon>Insecta</taxon>
        <taxon>Pterygota</taxon>
        <taxon>Neoptera</taxon>
        <taxon>Endopterygota</taxon>
        <taxon>Hymenoptera</taxon>
        <taxon>Apocrita</taxon>
        <taxon>Proctotrupomorpha</taxon>
        <taxon>Chalcidoidea</taxon>
        <taxon>Aphelinidae</taxon>
        <taxon>Aphelininae</taxon>
        <taxon>Eretmocerus</taxon>
    </lineage>
</organism>
<gene>
    <name evidence="1" type="ORF">QAD02_006188</name>
</gene>
<keyword evidence="2" id="KW-1185">Reference proteome</keyword>